<evidence type="ECO:0000256" key="1">
    <source>
        <dbReference type="SAM" id="Phobius"/>
    </source>
</evidence>
<accession>A0AAD8DZC7</accession>
<keyword evidence="3" id="KW-1185">Reference proteome</keyword>
<keyword evidence="1" id="KW-1133">Transmembrane helix</keyword>
<gene>
    <name evidence="2" type="ORF">PYW07_014299</name>
</gene>
<dbReference type="Proteomes" id="UP001231518">
    <property type="component" value="Chromosome 5"/>
</dbReference>
<sequence>MAAASRRTLGQLLQQGWCEIPEVFASTGLALAGIAMATVGCYNYVKSDGDNRRYKNTFVILRSDDPKVKRIRKD</sequence>
<proteinExistence type="predicted"/>
<comment type="caution">
    <text evidence="2">The sequence shown here is derived from an EMBL/GenBank/DDBJ whole genome shotgun (WGS) entry which is preliminary data.</text>
</comment>
<evidence type="ECO:0000313" key="2">
    <source>
        <dbReference type="EMBL" id="KAJ8733748.1"/>
    </source>
</evidence>
<dbReference type="EMBL" id="JARGEI010000003">
    <property type="protein sequence ID" value="KAJ8733748.1"/>
    <property type="molecule type" value="Genomic_DNA"/>
</dbReference>
<keyword evidence="1" id="KW-0472">Membrane</keyword>
<dbReference type="AlphaFoldDB" id="A0AAD8DZC7"/>
<keyword evidence="1" id="KW-0812">Transmembrane</keyword>
<protein>
    <submittedName>
        <fullName evidence="2">Uncharacterized protein</fullName>
    </submittedName>
</protein>
<evidence type="ECO:0000313" key="3">
    <source>
        <dbReference type="Proteomes" id="UP001231518"/>
    </source>
</evidence>
<name>A0AAD8DZC7_MYTSE</name>
<organism evidence="2 3">
    <name type="scientific">Mythimna separata</name>
    <name type="common">Oriental armyworm</name>
    <name type="synonym">Pseudaletia separata</name>
    <dbReference type="NCBI Taxonomy" id="271217"/>
    <lineage>
        <taxon>Eukaryota</taxon>
        <taxon>Metazoa</taxon>
        <taxon>Ecdysozoa</taxon>
        <taxon>Arthropoda</taxon>
        <taxon>Hexapoda</taxon>
        <taxon>Insecta</taxon>
        <taxon>Pterygota</taxon>
        <taxon>Neoptera</taxon>
        <taxon>Endopterygota</taxon>
        <taxon>Lepidoptera</taxon>
        <taxon>Glossata</taxon>
        <taxon>Ditrysia</taxon>
        <taxon>Noctuoidea</taxon>
        <taxon>Noctuidae</taxon>
        <taxon>Noctuinae</taxon>
        <taxon>Hadenini</taxon>
        <taxon>Mythimna</taxon>
    </lineage>
</organism>
<feature type="transmembrane region" description="Helical" evidence="1">
    <location>
        <begin position="23"/>
        <end position="45"/>
    </location>
</feature>
<reference evidence="2" key="1">
    <citation type="submission" date="2023-03" db="EMBL/GenBank/DDBJ databases">
        <title>Chromosome-level genomes of two armyworms, Mythimna separata and Mythimna loreyi, provide insights into the biosynthesis and reception of sex pheromones.</title>
        <authorList>
            <person name="Zhao H."/>
        </authorList>
    </citation>
    <scope>NUCLEOTIDE SEQUENCE</scope>
    <source>
        <strain evidence="2">BeijingLab</strain>
        <tissue evidence="2">Pupa</tissue>
    </source>
</reference>